<dbReference type="PANTHER" id="PTHR45615">
    <property type="entry name" value="MYOSIN HEAVY CHAIN, NON-MUSCLE"/>
    <property type="match status" value="1"/>
</dbReference>
<dbReference type="InterPro" id="IPR001609">
    <property type="entry name" value="Myosin_head_motor_dom-like"/>
</dbReference>
<dbReference type="Ensembl" id="ENSCINT00000004713.3">
    <property type="protein sequence ID" value="ENSCINP00000004713.3"/>
    <property type="gene ID" value="ENSCING00000002304.3"/>
</dbReference>
<dbReference type="SUPFAM" id="SSF52540">
    <property type="entry name" value="P-loop containing nucleoside triphosphate hydrolases"/>
    <property type="match status" value="1"/>
</dbReference>
<dbReference type="Gene3D" id="4.10.270.10">
    <property type="entry name" value="Myosin, subunit A"/>
    <property type="match status" value="1"/>
</dbReference>
<dbReference type="STRING" id="7719.ENSCINP00000004713"/>
<dbReference type="AlphaFoldDB" id="F6PPA8"/>
<name>F6PPA8_CIOIN</name>
<keyword evidence="6" id="KW-0009">Actin-binding</keyword>
<dbReference type="EMBL" id="EAAA01000726">
    <property type="status" value="NOT_ANNOTATED_CDS"/>
    <property type="molecule type" value="Genomic_DNA"/>
</dbReference>
<dbReference type="InterPro" id="IPR027417">
    <property type="entry name" value="P-loop_NTPase"/>
</dbReference>
<dbReference type="GO" id="GO:0005524">
    <property type="term" value="F:ATP binding"/>
    <property type="evidence" value="ECO:0007669"/>
    <property type="project" value="UniProtKB-UniRule"/>
</dbReference>
<keyword evidence="5 6" id="KW-0505">Motor protein</keyword>
<reference evidence="10" key="3">
    <citation type="submission" date="2025-08" db="UniProtKB">
        <authorList>
            <consortium name="Ensembl"/>
        </authorList>
    </citation>
    <scope>IDENTIFICATION</scope>
</reference>
<proteinExistence type="inferred from homology"/>
<evidence type="ECO:0000256" key="5">
    <source>
        <dbReference type="ARBA" id="ARBA00023175"/>
    </source>
</evidence>
<dbReference type="GO" id="GO:0003779">
    <property type="term" value="F:actin binding"/>
    <property type="evidence" value="ECO:0007669"/>
    <property type="project" value="UniProtKB-KW"/>
</dbReference>
<comment type="similarity">
    <text evidence="6">Belongs to the TRAFAC class myosin-kinesin ATPase superfamily. Myosin family.</text>
</comment>
<sequence length="1114" mass="127211">KSTYKGSRFGDTPPHVYAIVQHAHQNMMSSNSDQCIISIGHTNAGKTNNIRHMISYYASISSATNAPTEFLVEKVNCAMDILSSFTTATTHQCKAATRCVHIYSVDFDRTGQMAALSVQALLLERSRVVYKAEDETNFHVFYQLLYGADPQLRRELFLLDLEQAENPLIIFDEKSDPNFQQNALKGFAHLQKAFEVLGLSTEERKSVFLILAALLHLGMAGVQKVSVNGGRHQFAKADSAQKAASLLGVPPERLAKAIFQPTSGKKHRSMSSASLKRSSSLSSHSLQAIPCDKALYLGLFSDLLSLISTGHHRSLSSSHRSQHTILLVDTPGYQGSSGVKEGQRGASYSDLTYNYVQDRLHAHYHSHAFTSHRDRYLQEDIDCDITVPDCDFTHSIDVVGQPPSVGGKGLLWLLDEEAGSQGASDETFVDRLLLQNQQQPKQFRGIVQRSERSAHIHIQHQGGLHSVEYDTTGWLNHARYNSTGSTATAALQESKKKYISEMFGGTAGERLHGSISGLKLDGGNSSIKRSPSFKKSWNVSTGAVAVKKSLCLLTKFQTDGLVDMLRRTQPHFILAVAPSEPNEPRGTPNIPLIRRQLQGFQLVDVARMHKQGYPEHMVFYEFRRHFDVLLRQLSANLPSNSTTVALLDDKEATENIIKQVELERSQYRIGNTQVFFRSGSLNAMQDRRNAKVGDVIIAFQAHCRGYLARKRLERKKVQVVAVRCIQRNVRLFMAIRQWPWWRLLTKVLPLVEVTRTEEELREKEAEIEILKEKYDKVLADRNDLQAATTMLDKKLCDALLHLEEEQATAAHATEVLEVETKERIKLEKIVKESQSSHQHLLKKVEEMEVELAEKRLLYADHTTHIDSDEELEDGEYKAKYERAVREFQFEMKKKVQSFEDNVEEMEADKKALDRKIMQLNEEVEDRDRVDQQNRKKLQRLNAQLSDTKIHLEETLAKNHELEKKQRKFDSELYAVQADVTALKTSRDRIQREKDKILLENNSLEKELDEKNDDVDNLRDKIKRLENDLEDNNSRDSDDRQLVNGLRKKIRELEGKMQEQEEELEEQASTIHTLEQTKERLEMSSEQARNQRQREVEGKDEEMEEMRTSYQKRVR</sequence>
<dbReference type="PROSITE" id="PS50096">
    <property type="entry name" value="IQ"/>
    <property type="match status" value="1"/>
</dbReference>
<dbReference type="GeneTree" id="ENSGT00940000173653"/>
<dbReference type="Pfam" id="PF00612">
    <property type="entry name" value="IQ"/>
    <property type="match status" value="1"/>
</dbReference>
<protein>
    <recommendedName>
        <fullName evidence="9">Myosin motor domain-containing protein</fullName>
    </recommendedName>
</protein>
<keyword evidence="1 6" id="KW-0547">Nucleotide-binding</keyword>
<dbReference type="InterPro" id="IPR000048">
    <property type="entry name" value="IQ_motif_EF-hand-BS"/>
</dbReference>
<dbReference type="Proteomes" id="UP000008144">
    <property type="component" value="Chromosome 11"/>
</dbReference>
<evidence type="ECO:0000256" key="1">
    <source>
        <dbReference type="ARBA" id="ARBA00022741"/>
    </source>
</evidence>
<evidence type="ECO:0000256" key="7">
    <source>
        <dbReference type="SAM" id="Coils"/>
    </source>
</evidence>
<evidence type="ECO:0000259" key="9">
    <source>
        <dbReference type="PROSITE" id="PS51456"/>
    </source>
</evidence>
<dbReference type="Gene3D" id="1.20.120.720">
    <property type="entry name" value="Myosin VI head, motor domain, U50 subdomain"/>
    <property type="match status" value="1"/>
</dbReference>
<dbReference type="InParanoid" id="F6PPA8"/>
<dbReference type="OMA" id="HHFFLGH"/>
<dbReference type="Gene3D" id="1.10.287.1490">
    <property type="match status" value="1"/>
</dbReference>
<evidence type="ECO:0000256" key="2">
    <source>
        <dbReference type="ARBA" id="ARBA00022840"/>
    </source>
</evidence>
<reference evidence="11" key="1">
    <citation type="journal article" date="2002" name="Science">
        <title>The draft genome of Ciona intestinalis: insights into chordate and vertebrate origins.</title>
        <authorList>
            <person name="Dehal P."/>
            <person name="Satou Y."/>
            <person name="Campbell R.K."/>
            <person name="Chapman J."/>
            <person name="Degnan B."/>
            <person name="De Tomaso A."/>
            <person name="Davidson B."/>
            <person name="Di Gregorio A."/>
            <person name="Gelpke M."/>
            <person name="Goodstein D.M."/>
            <person name="Harafuji N."/>
            <person name="Hastings K.E."/>
            <person name="Ho I."/>
            <person name="Hotta K."/>
            <person name="Huang W."/>
            <person name="Kawashima T."/>
            <person name="Lemaire P."/>
            <person name="Martinez D."/>
            <person name="Meinertzhagen I.A."/>
            <person name="Necula S."/>
            <person name="Nonaka M."/>
            <person name="Putnam N."/>
            <person name="Rash S."/>
            <person name="Saiga H."/>
            <person name="Satake M."/>
            <person name="Terry A."/>
            <person name="Yamada L."/>
            <person name="Wang H.G."/>
            <person name="Awazu S."/>
            <person name="Azumi K."/>
            <person name="Boore J."/>
            <person name="Branno M."/>
            <person name="Chin-Bow S."/>
            <person name="DeSantis R."/>
            <person name="Doyle S."/>
            <person name="Francino P."/>
            <person name="Keys D.N."/>
            <person name="Haga S."/>
            <person name="Hayashi H."/>
            <person name="Hino K."/>
            <person name="Imai K.S."/>
            <person name="Inaba K."/>
            <person name="Kano S."/>
            <person name="Kobayashi K."/>
            <person name="Kobayashi M."/>
            <person name="Lee B.I."/>
            <person name="Makabe K.W."/>
            <person name="Manohar C."/>
            <person name="Matassi G."/>
            <person name="Medina M."/>
            <person name="Mochizuki Y."/>
            <person name="Mount S."/>
            <person name="Morishita T."/>
            <person name="Miura S."/>
            <person name="Nakayama A."/>
            <person name="Nishizaka S."/>
            <person name="Nomoto H."/>
            <person name="Ohta F."/>
            <person name="Oishi K."/>
            <person name="Rigoutsos I."/>
            <person name="Sano M."/>
            <person name="Sasaki A."/>
            <person name="Sasakura Y."/>
            <person name="Shoguchi E."/>
            <person name="Shin-i T."/>
            <person name="Spagnuolo A."/>
            <person name="Stainier D."/>
            <person name="Suzuki M.M."/>
            <person name="Tassy O."/>
            <person name="Takatori N."/>
            <person name="Tokuoka M."/>
            <person name="Yagi K."/>
            <person name="Yoshizaki F."/>
            <person name="Wada S."/>
            <person name="Zhang C."/>
            <person name="Hyatt P.D."/>
            <person name="Larimer F."/>
            <person name="Detter C."/>
            <person name="Doggett N."/>
            <person name="Glavina T."/>
            <person name="Hawkins T."/>
            <person name="Richardson P."/>
            <person name="Lucas S."/>
            <person name="Kohara Y."/>
            <person name="Levine M."/>
            <person name="Satoh N."/>
            <person name="Rokhsar D.S."/>
        </authorList>
    </citation>
    <scope>NUCLEOTIDE SEQUENCE [LARGE SCALE GENOMIC DNA]</scope>
</reference>
<feature type="domain" description="Myosin motor" evidence="9">
    <location>
        <begin position="1"/>
        <end position="689"/>
    </location>
</feature>
<evidence type="ECO:0000256" key="8">
    <source>
        <dbReference type="SAM" id="MobiDB-lite"/>
    </source>
</evidence>
<keyword evidence="11" id="KW-1185">Reference proteome</keyword>
<evidence type="ECO:0000256" key="6">
    <source>
        <dbReference type="PROSITE-ProRule" id="PRU00782"/>
    </source>
</evidence>
<feature type="coiled-coil region" evidence="7">
    <location>
        <begin position="753"/>
        <end position="787"/>
    </location>
</feature>
<feature type="binding site" evidence="6">
    <location>
        <begin position="40"/>
        <end position="47"/>
    </location>
    <ligand>
        <name>ATP</name>
        <dbReference type="ChEBI" id="CHEBI:30616"/>
    </ligand>
</feature>
<dbReference type="Gene3D" id="3.40.850.10">
    <property type="entry name" value="Kinesin motor domain"/>
    <property type="match status" value="1"/>
</dbReference>
<dbReference type="HOGENOM" id="CLU_000192_1_3_1"/>
<accession>F6PPA8</accession>
<dbReference type="GO" id="GO:0016459">
    <property type="term" value="C:myosin complex"/>
    <property type="evidence" value="ECO:0007669"/>
    <property type="project" value="UniProtKB-KW"/>
</dbReference>
<dbReference type="SMART" id="SM00242">
    <property type="entry name" value="MYSc"/>
    <property type="match status" value="1"/>
</dbReference>
<dbReference type="GO" id="GO:0003774">
    <property type="term" value="F:cytoskeletal motor activity"/>
    <property type="evidence" value="ECO:0007669"/>
    <property type="project" value="UniProtKB-UniRule"/>
</dbReference>
<dbReference type="Gene3D" id="1.20.58.530">
    <property type="match status" value="1"/>
</dbReference>
<dbReference type="PROSITE" id="PS51456">
    <property type="entry name" value="MYOSIN_MOTOR"/>
    <property type="match status" value="1"/>
</dbReference>
<feature type="region of interest" description="Disordered" evidence="8">
    <location>
        <begin position="1053"/>
        <end position="1114"/>
    </location>
</feature>
<reference evidence="10" key="4">
    <citation type="submission" date="2025-09" db="UniProtKB">
        <authorList>
            <consortium name="Ensembl"/>
        </authorList>
    </citation>
    <scope>IDENTIFICATION</scope>
</reference>
<dbReference type="InterPro" id="IPR036961">
    <property type="entry name" value="Kinesin_motor_dom_sf"/>
</dbReference>
<evidence type="ECO:0000313" key="11">
    <source>
        <dbReference type="Proteomes" id="UP000008144"/>
    </source>
</evidence>
<reference evidence="10" key="2">
    <citation type="journal article" date="2008" name="Genome Biol.">
        <title>Improved genome assembly and evidence-based global gene model set for the chordate Ciona intestinalis: new insight into intron and operon populations.</title>
        <authorList>
            <person name="Satou Y."/>
            <person name="Mineta K."/>
            <person name="Ogasawara M."/>
            <person name="Sasakura Y."/>
            <person name="Shoguchi E."/>
            <person name="Ueno K."/>
            <person name="Yamada L."/>
            <person name="Matsumoto J."/>
            <person name="Wasserscheid J."/>
            <person name="Dewar K."/>
            <person name="Wiley G.B."/>
            <person name="Macmil S.L."/>
            <person name="Roe B.A."/>
            <person name="Zeller R.W."/>
            <person name="Hastings K.E."/>
            <person name="Lemaire P."/>
            <person name="Lindquist E."/>
            <person name="Endo T."/>
            <person name="Hotta K."/>
            <person name="Inaba K."/>
        </authorList>
    </citation>
    <scope>NUCLEOTIDE SEQUENCE [LARGE SCALE GENOMIC DNA]</scope>
    <source>
        <strain evidence="10">wild type</strain>
    </source>
</reference>
<evidence type="ECO:0000256" key="3">
    <source>
        <dbReference type="ARBA" id="ARBA00023054"/>
    </source>
</evidence>
<dbReference type="Gene3D" id="1.10.10.820">
    <property type="match status" value="1"/>
</dbReference>
<dbReference type="PANTHER" id="PTHR45615:SF36">
    <property type="entry name" value="MYOSIN HEAVY CHAIN-LIKE, ISOFORM B-RELATED"/>
    <property type="match status" value="1"/>
</dbReference>
<dbReference type="Pfam" id="PF00063">
    <property type="entry name" value="Myosin_head"/>
    <property type="match status" value="1"/>
</dbReference>
<keyword evidence="3 7" id="KW-0175">Coiled coil</keyword>
<organism evidence="10 11">
    <name type="scientific">Ciona intestinalis</name>
    <name type="common">Transparent sea squirt</name>
    <name type="synonym">Ascidia intestinalis</name>
    <dbReference type="NCBI Taxonomy" id="7719"/>
    <lineage>
        <taxon>Eukaryota</taxon>
        <taxon>Metazoa</taxon>
        <taxon>Chordata</taxon>
        <taxon>Tunicata</taxon>
        <taxon>Ascidiacea</taxon>
        <taxon>Phlebobranchia</taxon>
        <taxon>Cionidae</taxon>
        <taxon>Ciona</taxon>
    </lineage>
</organism>
<keyword evidence="2 6" id="KW-0067">ATP-binding</keyword>
<evidence type="ECO:0000256" key="4">
    <source>
        <dbReference type="ARBA" id="ARBA00023123"/>
    </source>
</evidence>
<keyword evidence="4 6" id="KW-0518">Myosin</keyword>
<dbReference type="Gene3D" id="3.30.70.1590">
    <property type="match status" value="1"/>
</dbReference>
<evidence type="ECO:0000313" key="10">
    <source>
        <dbReference type="Ensembl" id="ENSCINP00000004713.3"/>
    </source>
</evidence>
<comment type="caution">
    <text evidence="6">Lacks conserved residue(s) required for the propagation of feature annotation.</text>
</comment>